<proteinExistence type="predicted"/>
<dbReference type="InterPro" id="IPR010836">
    <property type="entry name" value="SapC"/>
</dbReference>
<dbReference type="RefSeq" id="WP_160586710.1">
    <property type="nucleotide sequence ID" value="NZ_BMHN01000001.1"/>
</dbReference>
<sequence>MGSEKTKMSSEAARLPLFYKQPTPLSPDRHAGKYIRPSTDLSFARETNAIPITLAEFASVSRHYPIAFVDAVEPFPVAIVGLRKEENLFINEVGAWTPGVYIPAYVRRYPFVLLTEDGSDQLTLAIDEASERISGSEGAVFFEEDGKPSVTTADALEFCRSYHSSVKPTEAFAAALEAHGLLASRQTSVTRADGEVFNLSGFKLVDADKLRQLDAATAKAWLGNGWLMALHAHQISQHAWSDLADRV</sequence>
<dbReference type="Proteomes" id="UP000470384">
    <property type="component" value="Unassembled WGS sequence"/>
</dbReference>
<dbReference type="Pfam" id="PF07277">
    <property type="entry name" value="SapC"/>
    <property type="match status" value="1"/>
</dbReference>
<dbReference type="OrthoDB" id="9806524at2"/>
<dbReference type="AlphaFoldDB" id="A0A845Q8U2"/>
<dbReference type="GeneID" id="300653638"/>
<name>A0A845Q8U2_9HYPH</name>
<keyword evidence="2" id="KW-1185">Reference proteome</keyword>
<protein>
    <submittedName>
        <fullName evidence="1">SapC family protein</fullName>
    </submittedName>
</protein>
<evidence type="ECO:0000313" key="2">
    <source>
        <dbReference type="Proteomes" id="UP000470384"/>
    </source>
</evidence>
<evidence type="ECO:0000313" key="1">
    <source>
        <dbReference type="EMBL" id="NBG94650.1"/>
    </source>
</evidence>
<organism evidence="1 2">
    <name type="scientific">Pyruvatibacter mobilis</name>
    <dbReference type="NCBI Taxonomy" id="1712261"/>
    <lineage>
        <taxon>Bacteria</taxon>
        <taxon>Pseudomonadati</taxon>
        <taxon>Pseudomonadota</taxon>
        <taxon>Alphaproteobacteria</taxon>
        <taxon>Hyphomicrobiales</taxon>
        <taxon>Parvibaculaceae</taxon>
        <taxon>Pyruvatibacter</taxon>
    </lineage>
</organism>
<comment type="caution">
    <text evidence="1">The sequence shown here is derived from an EMBL/GenBank/DDBJ whole genome shotgun (WGS) entry which is preliminary data.</text>
</comment>
<reference evidence="1 2" key="1">
    <citation type="journal article" date="2016" name="Int. J. Syst. Evol. Microbiol.">
        <title>Pyruvatibacter mobilis gen. nov., sp. nov., a marine bacterium from the culture broth of Picochlorum sp. 122.</title>
        <authorList>
            <person name="Wang G."/>
            <person name="Tang M."/>
            <person name="Wu H."/>
            <person name="Dai S."/>
            <person name="Li T."/>
            <person name="Chen C."/>
            <person name="He H."/>
            <person name="Fan J."/>
            <person name="Xiang W."/>
            <person name="Li X."/>
        </authorList>
    </citation>
    <scope>NUCLEOTIDE SEQUENCE [LARGE SCALE GENOMIC DNA]</scope>
    <source>
        <strain evidence="1 2">GYP-11</strain>
    </source>
</reference>
<gene>
    <name evidence="1" type="ORF">GTQ45_02775</name>
</gene>
<accession>A0A845Q8U2</accession>
<dbReference type="EMBL" id="WXYQ01000001">
    <property type="protein sequence ID" value="NBG94650.1"/>
    <property type="molecule type" value="Genomic_DNA"/>
</dbReference>